<reference evidence="4" key="1">
    <citation type="submission" date="2017-02" db="UniProtKB">
        <authorList>
            <consortium name="WormBaseParasite"/>
        </authorList>
    </citation>
    <scope>IDENTIFICATION</scope>
</reference>
<accession>A0A0N4Y8L0</accession>
<feature type="region of interest" description="Disordered" evidence="1">
    <location>
        <begin position="1"/>
        <end position="385"/>
    </location>
</feature>
<feature type="compositionally biased region" description="Basic and acidic residues" evidence="1">
    <location>
        <begin position="87"/>
        <end position="98"/>
    </location>
</feature>
<keyword evidence="3" id="KW-1185">Reference proteome</keyword>
<feature type="compositionally biased region" description="Basic and acidic residues" evidence="1">
    <location>
        <begin position="239"/>
        <end position="255"/>
    </location>
</feature>
<sequence length="434" mass="47778">MSRATTGARDVAQLNKGLEENKQRRVGNGEKTKAEDLSPKSTNNEDKESRTHQCNFVRVDKQKTTVVNDRNSDKAKGEAAGRSTMNKFEEEGRRRASIDEGAAGIRKPEINVRSRSKENKWGNDGAVERKDRRPSANKAEHANMSDIEEKHSSSSKLRDAKSPNSASKSSEKSTRPSTAGIRNGKPEEVVARGKKTTLNEMVSPFGNDIKAKGSKKGTSDAPEHNPMFKRADGSSSKVGDTRKGSGEKANIKKNEITSSEELVYEEWGSDEISTKGDRPGASQPPTSKTFSHNTGPISPGFKMNDFGNLNRKTVGSTSGKEEYTQRVDSEFSKNEATVRTETKRSSSTSDDRNVFEPKQKVKSAGVEDSKRDNSLPRSLTVESPNDMEIVIGEDGKPAFHAAAVTTRTEEIMKELNDALLEDDERFNPKSKLFF</sequence>
<organism evidence="4">
    <name type="scientific">Nippostrongylus brasiliensis</name>
    <name type="common">Rat hookworm</name>
    <dbReference type="NCBI Taxonomy" id="27835"/>
    <lineage>
        <taxon>Eukaryota</taxon>
        <taxon>Metazoa</taxon>
        <taxon>Ecdysozoa</taxon>
        <taxon>Nematoda</taxon>
        <taxon>Chromadorea</taxon>
        <taxon>Rhabditida</taxon>
        <taxon>Rhabditina</taxon>
        <taxon>Rhabditomorpha</taxon>
        <taxon>Strongyloidea</taxon>
        <taxon>Heligmosomidae</taxon>
        <taxon>Nippostrongylus</taxon>
    </lineage>
</organism>
<dbReference type="AlphaFoldDB" id="A0A0N4Y8L0"/>
<dbReference type="Proteomes" id="UP000271162">
    <property type="component" value="Unassembled WGS sequence"/>
</dbReference>
<feature type="compositionally biased region" description="Polar residues" evidence="1">
    <location>
        <begin position="283"/>
        <end position="296"/>
    </location>
</feature>
<dbReference type="WBParaSite" id="NBR_0001257201-mRNA-1">
    <property type="protein sequence ID" value="NBR_0001257201-mRNA-1"/>
    <property type="gene ID" value="NBR_0001257201"/>
</dbReference>
<name>A0A0N4Y8L0_NIPBR</name>
<protein>
    <submittedName>
        <fullName evidence="2 4">Uncharacterized protein</fullName>
    </submittedName>
</protein>
<dbReference type="EMBL" id="UYSL01020794">
    <property type="protein sequence ID" value="VDL76162.1"/>
    <property type="molecule type" value="Genomic_DNA"/>
</dbReference>
<feature type="compositionally biased region" description="Basic and acidic residues" evidence="1">
    <location>
        <begin position="70"/>
        <end position="79"/>
    </location>
</feature>
<evidence type="ECO:0000313" key="3">
    <source>
        <dbReference type="Proteomes" id="UP000271162"/>
    </source>
</evidence>
<feature type="compositionally biased region" description="Basic and acidic residues" evidence="1">
    <location>
        <begin position="106"/>
        <end position="161"/>
    </location>
</feature>
<feature type="compositionally biased region" description="Basic and acidic residues" evidence="1">
    <location>
        <begin position="319"/>
        <end position="374"/>
    </location>
</feature>
<evidence type="ECO:0000313" key="2">
    <source>
        <dbReference type="EMBL" id="VDL76162.1"/>
    </source>
</evidence>
<proteinExistence type="predicted"/>
<feature type="compositionally biased region" description="Basic and acidic residues" evidence="1">
    <location>
        <begin position="17"/>
        <end position="51"/>
    </location>
</feature>
<evidence type="ECO:0000256" key="1">
    <source>
        <dbReference type="SAM" id="MobiDB-lite"/>
    </source>
</evidence>
<evidence type="ECO:0000313" key="4">
    <source>
        <dbReference type="WBParaSite" id="NBR_0001257201-mRNA-1"/>
    </source>
</evidence>
<reference evidence="2 3" key="2">
    <citation type="submission" date="2018-11" db="EMBL/GenBank/DDBJ databases">
        <authorList>
            <consortium name="Pathogen Informatics"/>
        </authorList>
    </citation>
    <scope>NUCLEOTIDE SEQUENCE [LARGE SCALE GENOMIC DNA]</scope>
</reference>
<gene>
    <name evidence="2" type="ORF">NBR_LOCUS12573</name>
</gene>